<dbReference type="AlphaFoldDB" id="X1GP25"/>
<accession>X1GP25</accession>
<reference evidence="4" key="1">
    <citation type="journal article" date="2014" name="Front. Microbiol.">
        <title>High frequency of phylogenetically diverse reductive dehalogenase-homologous genes in deep subseafloor sedimentary metagenomes.</title>
        <authorList>
            <person name="Kawai M."/>
            <person name="Futagami T."/>
            <person name="Toyoda A."/>
            <person name="Takaki Y."/>
            <person name="Nishi S."/>
            <person name="Hori S."/>
            <person name="Arai W."/>
            <person name="Tsubouchi T."/>
            <person name="Morono Y."/>
            <person name="Uchiyama I."/>
            <person name="Ito T."/>
            <person name="Fujiyama A."/>
            <person name="Inagaki F."/>
            <person name="Takami H."/>
        </authorList>
    </citation>
    <scope>NUCLEOTIDE SEQUENCE</scope>
    <source>
        <strain evidence="4">Expedition CK06-06</strain>
    </source>
</reference>
<dbReference type="PANTHER" id="PTHR30004">
    <property type="entry name" value="4-HYDROXYTHREONINE-4-PHOSPHATE DEHYDROGENASE"/>
    <property type="match status" value="1"/>
</dbReference>
<dbReference type="Pfam" id="PF04166">
    <property type="entry name" value="PdxA"/>
    <property type="match status" value="1"/>
</dbReference>
<evidence type="ECO:0008006" key="5">
    <source>
        <dbReference type="Google" id="ProtNLM"/>
    </source>
</evidence>
<sequence length="302" mass="32553">IYRICRPLVVGEGTTIHKTVELLKSPLKLHTIEKVTEVKGEFGTIDLLDLHNLNQAGVIPGQIGAPCGRAAMEYIAKAAELTLAGKVKALVTAPISKEATKLAGYQDMGHLEYLAHITGAPEYATMLVTGPLSVVHLTTHYSLKDACKLVTKERILAKLKLTYNSFLKWGVKQPRIAVAGLNPHAGEGGLFGREEIEEIEPAVKEAQHLGIDARGPFPADSVFNRAINGEFDVVLTLYHDQGHIPIKVYGFEKSVSVALGLPFIRTSVDHGTAFDIAGKGIANPESLAEAIKTAVKLIGKNR</sequence>
<feature type="non-terminal residue" evidence="4">
    <location>
        <position position="1"/>
    </location>
</feature>
<evidence type="ECO:0000256" key="1">
    <source>
        <dbReference type="ARBA" id="ARBA00022723"/>
    </source>
</evidence>
<keyword evidence="3" id="KW-0520">NAD</keyword>
<proteinExistence type="predicted"/>
<dbReference type="GO" id="GO:0051287">
    <property type="term" value="F:NAD binding"/>
    <property type="evidence" value="ECO:0007669"/>
    <property type="project" value="InterPro"/>
</dbReference>
<dbReference type="InterPro" id="IPR005255">
    <property type="entry name" value="PdxA_fam"/>
</dbReference>
<name>X1GP25_9ZZZZ</name>
<dbReference type="NCBIfam" id="TIGR00557">
    <property type="entry name" value="pdxA"/>
    <property type="match status" value="1"/>
</dbReference>
<gene>
    <name evidence="4" type="ORF">S03H2_17439</name>
</gene>
<dbReference type="EMBL" id="BARU01008997">
    <property type="protein sequence ID" value="GAH46610.1"/>
    <property type="molecule type" value="Genomic_DNA"/>
</dbReference>
<dbReference type="GO" id="GO:0016491">
    <property type="term" value="F:oxidoreductase activity"/>
    <property type="evidence" value="ECO:0007669"/>
    <property type="project" value="UniProtKB-KW"/>
</dbReference>
<dbReference type="Gene3D" id="3.40.718.10">
    <property type="entry name" value="Isopropylmalate Dehydrogenase"/>
    <property type="match status" value="1"/>
</dbReference>
<dbReference type="SUPFAM" id="SSF53659">
    <property type="entry name" value="Isocitrate/Isopropylmalate dehydrogenase-like"/>
    <property type="match status" value="1"/>
</dbReference>
<comment type="caution">
    <text evidence="4">The sequence shown here is derived from an EMBL/GenBank/DDBJ whole genome shotgun (WGS) entry which is preliminary data.</text>
</comment>
<protein>
    <recommendedName>
        <fullName evidence="5">4-hydroxythreonine-4-phosphate dehydrogenase</fullName>
    </recommendedName>
</protein>
<evidence type="ECO:0000313" key="4">
    <source>
        <dbReference type="EMBL" id="GAH46610.1"/>
    </source>
</evidence>
<evidence type="ECO:0000256" key="3">
    <source>
        <dbReference type="ARBA" id="ARBA00023027"/>
    </source>
</evidence>
<dbReference type="GO" id="GO:0046872">
    <property type="term" value="F:metal ion binding"/>
    <property type="evidence" value="ECO:0007669"/>
    <property type="project" value="UniProtKB-KW"/>
</dbReference>
<keyword evidence="1" id="KW-0479">Metal-binding</keyword>
<evidence type="ECO:0000256" key="2">
    <source>
        <dbReference type="ARBA" id="ARBA00023002"/>
    </source>
</evidence>
<keyword evidence="2" id="KW-0560">Oxidoreductase</keyword>
<organism evidence="4">
    <name type="scientific">marine sediment metagenome</name>
    <dbReference type="NCBI Taxonomy" id="412755"/>
    <lineage>
        <taxon>unclassified sequences</taxon>
        <taxon>metagenomes</taxon>
        <taxon>ecological metagenomes</taxon>
    </lineage>
</organism>
<dbReference type="PANTHER" id="PTHR30004:SF6">
    <property type="entry name" value="D-THREONATE 4-PHOSPHATE DEHYDROGENASE"/>
    <property type="match status" value="1"/>
</dbReference>